<dbReference type="AlphaFoldDB" id="A0A174BMI3"/>
<dbReference type="Pfam" id="PF01869">
    <property type="entry name" value="BcrAD_BadFG"/>
    <property type="match status" value="1"/>
</dbReference>
<dbReference type="Proteomes" id="UP000095787">
    <property type="component" value="Unassembled WGS sequence"/>
</dbReference>
<evidence type="ECO:0000313" key="1">
    <source>
        <dbReference type="EMBL" id="CUO01964.1"/>
    </source>
</evidence>
<reference evidence="1 2" key="1">
    <citation type="submission" date="2015-09" db="EMBL/GenBank/DDBJ databases">
        <authorList>
            <consortium name="Pathogen Informatics"/>
        </authorList>
    </citation>
    <scope>NUCLEOTIDE SEQUENCE [LARGE SCALE GENOMIC DNA]</scope>
    <source>
        <strain evidence="1 2">2789STDY5834841</strain>
    </source>
</reference>
<dbReference type="InterPro" id="IPR052519">
    <property type="entry name" value="Euk-type_GlcNAc_Kinase"/>
</dbReference>
<dbReference type="InterPro" id="IPR002731">
    <property type="entry name" value="ATPase_BadF"/>
</dbReference>
<name>A0A174BMI3_9FIRM</name>
<evidence type="ECO:0000313" key="2">
    <source>
        <dbReference type="Proteomes" id="UP000095787"/>
    </source>
</evidence>
<dbReference type="CDD" id="cd24007">
    <property type="entry name" value="ASKHA_NBD_eukNAGK-like"/>
    <property type="match status" value="1"/>
</dbReference>
<dbReference type="InterPro" id="IPR043129">
    <property type="entry name" value="ATPase_NBD"/>
</dbReference>
<dbReference type="EMBL" id="CYZO01000015">
    <property type="protein sequence ID" value="CUO01964.1"/>
    <property type="molecule type" value="Genomic_DNA"/>
</dbReference>
<organism evidence="1 2">
    <name type="scientific">[Ruminococcus] torques</name>
    <dbReference type="NCBI Taxonomy" id="33039"/>
    <lineage>
        <taxon>Bacteria</taxon>
        <taxon>Bacillati</taxon>
        <taxon>Bacillota</taxon>
        <taxon>Clostridia</taxon>
        <taxon>Lachnospirales</taxon>
        <taxon>Lachnospiraceae</taxon>
        <taxon>Mediterraneibacter</taxon>
    </lineage>
</organism>
<dbReference type="PANTHER" id="PTHR43190:SF3">
    <property type="entry name" value="N-ACETYL-D-GLUCOSAMINE KINASE"/>
    <property type="match status" value="1"/>
</dbReference>
<accession>A0A174BMI3</accession>
<dbReference type="Gene3D" id="3.30.420.40">
    <property type="match status" value="2"/>
</dbReference>
<gene>
    <name evidence="1" type="ORF">ERS852456_01406</name>
</gene>
<dbReference type="SUPFAM" id="SSF53067">
    <property type="entry name" value="Actin-like ATPase domain"/>
    <property type="match status" value="2"/>
</dbReference>
<protein>
    <submittedName>
        <fullName evidence="1">BadF/BadG/BcrA/BcrD ATPase family</fullName>
    </submittedName>
</protein>
<proteinExistence type="predicted"/>
<sequence length="313" mass="34527">MFFLGIDGGGTKTAFLLINENGDIIEAKTIATVSYKHVGMDNSIALLKETVHEILNDREAYICLALPNWGESKDGDGEFLSRIKEITELPVKIVNDSVVGWAGSLGLSSGINLVAGTGSIAYGRNDAGEEARAGGWDERFSDEGSCYWLGMKSLELFSKESDGRAEKGALLEIFRNRFELKCDFDIIDIFNRRYRNDRTKIAGLQKYLLEAAQKGDLEAVKMYEIAADELAMIVGSVYRKLKFGEGTLVSYSGGLFHAGEFILGPLREQLKTEGVRLCAPKYTPVEGASLLAAEMFDGEKQYIEAIRRGFDIK</sequence>
<dbReference type="PANTHER" id="PTHR43190">
    <property type="entry name" value="N-ACETYL-D-GLUCOSAMINE KINASE"/>
    <property type="match status" value="1"/>
</dbReference>